<dbReference type="InterPro" id="IPR052155">
    <property type="entry name" value="Biofilm_reg_signaling"/>
</dbReference>
<dbReference type="SMART" id="SM00052">
    <property type="entry name" value="EAL"/>
    <property type="match status" value="1"/>
</dbReference>
<dbReference type="InterPro" id="IPR001633">
    <property type="entry name" value="EAL_dom"/>
</dbReference>
<dbReference type="Pfam" id="PF00563">
    <property type="entry name" value="EAL"/>
    <property type="match status" value="1"/>
</dbReference>
<dbReference type="InterPro" id="IPR035965">
    <property type="entry name" value="PAS-like_dom_sf"/>
</dbReference>
<dbReference type="CDD" id="cd01948">
    <property type="entry name" value="EAL"/>
    <property type="match status" value="1"/>
</dbReference>
<dbReference type="CDD" id="cd01949">
    <property type="entry name" value="GGDEF"/>
    <property type="match status" value="1"/>
</dbReference>
<sequence length="713" mass="76335">MSPPAGETRGGFGAAADRAPCGLVEIDAAGLVCAANQEFLQWVGRPPEAVFGHDLAQLLSPAGRVFWLTHLAPQLRLTGQLDEISLPLPDARGGVRRCLLSARRLAASEGATLVLLDAGRRHRVEDGQARLEALARMRAHWLGQIERMAEVGAWSWDPVRRVFDASKQVLRLLDLPPQAALGLPDVLDRLASGPQKARLGRLFAEPEALCAPLDFEAAILTPEGHSRQIRIYCEALWEKGRVARVQGVLADVSRAHHDRQRLWQLAHLDEVTGLANRQWFRSRLAEACAEDRDLALLLVDLPDFGVLVDDYGEERADAMLREVGERLAARMPAEGLAARLSGEEFALLVPMEAAKARSDTPDGLAQRLAAEVLAALRVPLAQSGAAVQLRASIGMSTRPVDAREAEALWGRAKVALSEVKRAGRGGAAFLRGATLAAAEARRAALATVREADREGRIEAWYQPKIRLSDGRVTSYEALARIRGANGGVSGPGDWWDAFDDPDCAALIDAAVLRRVLADLSGAGAHLGKVAVNVSDHSLRRADFVPDLLTRITSAGLAPAQIELEIVETALVGQRTEDLIAAFARLRAAGVTIALDDFGTGFASLTHLRDLPVDRIKIDKSFVLGVAAQGRNGPILRAIMDLARGLSLATVAEGVETEEAAGLLLDLGCDEAQGFRFGRPQPLVQIGGGTREHLPGHAGDSAKSVTAVIGAETH</sequence>
<dbReference type="PROSITE" id="PS50883">
    <property type="entry name" value="EAL"/>
    <property type="match status" value="1"/>
</dbReference>
<gene>
    <name evidence="3" type="ORF">ACFSM0_07645</name>
</gene>
<accession>A0ABW5A8Q9</accession>
<dbReference type="Pfam" id="PF00990">
    <property type="entry name" value="GGDEF"/>
    <property type="match status" value="1"/>
</dbReference>
<keyword evidence="4" id="KW-1185">Reference proteome</keyword>
<evidence type="ECO:0000313" key="4">
    <source>
        <dbReference type="Proteomes" id="UP001597413"/>
    </source>
</evidence>
<feature type="domain" description="GGDEF" evidence="2">
    <location>
        <begin position="292"/>
        <end position="432"/>
    </location>
</feature>
<evidence type="ECO:0000259" key="1">
    <source>
        <dbReference type="PROSITE" id="PS50883"/>
    </source>
</evidence>
<dbReference type="PANTHER" id="PTHR44757:SF2">
    <property type="entry name" value="BIOFILM ARCHITECTURE MAINTENANCE PROTEIN MBAA"/>
    <property type="match status" value="1"/>
</dbReference>
<dbReference type="InterPro" id="IPR000160">
    <property type="entry name" value="GGDEF_dom"/>
</dbReference>
<dbReference type="SUPFAM" id="SSF141868">
    <property type="entry name" value="EAL domain-like"/>
    <property type="match status" value="1"/>
</dbReference>
<comment type="caution">
    <text evidence="3">The sequence shown here is derived from an EMBL/GenBank/DDBJ whole genome shotgun (WGS) entry which is preliminary data.</text>
</comment>
<organism evidence="3 4">
    <name type="scientific">Rhodobacter lacus</name>
    <dbReference type="NCBI Taxonomy" id="1641972"/>
    <lineage>
        <taxon>Bacteria</taxon>
        <taxon>Pseudomonadati</taxon>
        <taxon>Pseudomonadota</taxon>
        <taxon>Alphaproteobacteria</taxon>
        <taxon>Rhodobacterales</taxon>
        <taxon>Rhodobacter group</taxon>
        <taxon>Rhodobacter</taxon>
    </lineage>
</organism>
<dbReference type="SMART" id="SM00091">
    <property type="entry name" value="PAS"/>
    <property type="match status" value="2"/>
</dbReference>
<dbReference type="PANTHER" id="PTHR44757">
    <property type="entry name" value="DIGUANYLATE CYCLASE DGCP"/>
    <property type="match status" value="1"/>
</dbReference>
<dbReference type="SUPFAM" id="SSF55785">
    <property type="entry name" value="PYP-like sensor domain (PAS domain)"/>
    <property type="match status" value="2"/>
</dbReference>
<dbReference type="InterPro" id="IPR000014">
    <property type="entry name" value="PAS"/>
</dbReference>
<evidence type="ECO:0000313" key="3">
    <source>
        <dbReference type="EMBL" id="MFD2173960.1"/>
    </source>
</evidence>
<evidence type="ECO:0000259" key="2">
    <source>
        <dbReference type="PROSITE" id="PS50887"/>
    </source>
</evidence>
<dbReference type="Gene3D" id="3.20.20.450">
    <property type="entry name" value="EAL domain"/>
    <property type="match status" value="1"/>
</dbReference>
<proteinExistence type="predicted"/>
<dbReference type="Proteomes" id="UP001597413">
    <property type="component" value="Unassembled WGS sequence"/>
</dbReference>
<dbReference type="Gene3D" id="3.30.70.270">
    <property type="match status" value="1"/>
</dbReference>
<dbReference type="Gene3D" id="3.30.450.20">
    <property type="entry name" value="PAS domain"/>
    <property type="match status" value="2"/>
</dbReference>
<dbReference type="SMART" id="SM00267">
    <property type="entry name" value="GGDEF"/>
    <property type="match status" value="1"/>
</dbReference>
<reference evidence="4" key="1">
    <citation type="journal article" date="2019" name="Int. J. Syst. Evol. Microbiol.">
        <title>The Global Catalogue of Microorganisms (GCM) 10K type strain sequencing project: providing services to taxonomists for standard genome sequencing and annotation.</title>
        <authorList>
            <consortium name="The Broad Institute Genomics Platform"/>
            <consortium name="The Broad Institute Genome Sequencing Center for Infectious Disease"/>
            <person name="Wu L."/>
            <person name="Ma J."/>
        </authorList>
    </citation>
    <scope>NUCLEOTIDE SEQUENCE [LARGE SCALE GENOMIC DNA]</scope>
    <source>
        <strain evidence="4">CCUG 55131</strain>
    </source>
</reference>
<protein>
    <submittedName>
        <fullName evidence="3">Bifunctional diguanylate cyclase/phosphodiesterase</fullName>
    </submittedName>
</protein>
<dbReference type="RefSeq" id="WP_377388899.1">
    <property type="nucleotide sequence ID" value="NZ_JBHUIX010000005.1"/>
</dbReference>
<name>A0ABW5A8Q9_9RHOB</name>
<dbReference type="NCBIfam" id="TIGR00254">
    <property type="entry name" value="GGDEF"/>
    <property type="match status" value="1"/>
</dbReference>
<feature type="domain" description="EAL" evidence="1">
    <location>
        <begin position="441"/>
        <end position="693"/>
    </location>
</feature>
<dbReference type="InterPro" id="IPR043128">
    <property type="entry name" value="Rev_trsase/Diguanyl_cyclase"/>
</dbReference>
<dbReference type="EMBL" id="JBHUIX010000005">
    <property type="protein sequence ID" value="MFD2173960.1"/>
    <property type="molecule type" value="Genomic_DNA"/>
</dbReference>
<dbReference type="PROSITE" id="PS50887">
    <property type="entry name" value="GGDEF"/>
    <property type="match status" value="1"/>
</dbReference>
<dbReference type="InterPro" id="IPR035919">
    <property type="entry name" value="EAL_sf"/>
</dbReference>
<dbReference type="SUPFAM" id="SSF55073">
    <property type="entry name" value="Nucleotide cyclase"/>
    <property type="match status" value="1"/>
</dbReference>
<dbReference type="InterPro" id="IPR029787">
    <property type="entry name" value="Nucleotide_cyclase"/>
</dbReference>